<keyword evidence="3" id="KW-1185">Reference proteome</keyword>
<evidence type="ECO:0000256" key="1">
    <source>
        <dbReference type="SAM" id="Phobius"/>
    </source>
</evidence>
<name>A0ABW7YRL3_9ACTN</name>
<evidence type="ECO:0000313" key="2">
    <source>
        <dbReference type="EMBL" id="MFI6497134.1"/>
    </source>
</evidence>
<evidence type="ECO:0000313" key="3">
    <source>
        <dbReference type="Proteomes" id="UP001612741"/>
    </source>
</evidence>
<organism evidence="2 3">
    <name type="scientific">Nonomuraea typhae</name>
    <dbReference type="NCBI Taxonomy" id="2603600"/>
    <lineage>
        <taxon>Bacteria</taxon>
        <taxon>Bacillati</taxon>
        <taxon>Actinomycetota</taxon>
        <taxon>Actinomycetes</taxon>
        <taxon>Streptosporangiales</taxon>
        <taxon>Streptosporangiaceae</taxon>
        <taxon>Nonomuraea</taxon>
    </lineage>
</organism>
<dbReference type="EMBL" id="JBITGY010000002">
    <property type="protein sequence ID" value="MFI6497134.1"/>
    <property type="molecule type" value="Genomic_DNA"/>
</dbReference>
<reference evidence="2 3" key="1">
    <citation type="submission" date="2024-10" db="EMBL/GenBank/DDBJ databases">
        <title>The Natural Products Discovery Center: Release of the First 8490 Sequenced Strains for Exploring Actinobacteria Biosynthetic Diversity.</title>
        <authorList>
            <person name="Kalkreuter E."/>
            <person name="Kautsar S.A."/>
            <person name="Yang D."/>
            <person name="Bader C.D."/>
            <person name="Teijaro C.N."/>
            <person name="Fluegel L."/>
            <person name="Davis C.M."/>
            <person name="Simpson J.R."/>
            <person name="Lauterbach L."/>
            <person name="Steele A.D."/>
            <person name="Gui C."/>
            <person name="Meng S."/>
            <person name="Li G."/>
            <person name="Viehrig K."/>
            <person name="Ye F."/>
            <person name="Su P."/>
            <person name="Kiefer A.F."/>
            <person name="Nichols A."/>
            <person name="Cepeda A.J."/>
            <person name="Yan W."/>
            <person name="Fan B."/>
            <person name="Jiang Y."/>
            <person name="Adhikari A."/>
            <person name="Zheng C.-J."/>
            <person name="Schuster L."/>
            <person name="Cowan T.M."/>
            <person name="Smanski M.J."/>
            <person name="Chevrette M.G."/>
            <person name="De Carvalho L.P.S."/>
            <person name="Shen B."/>
        </authorList>
    </citation>
    <scope>NUCLEOTIDE SEQUENCE [LARGE SCALE GENOMIC DNA]</scope>
    <source>
        <strain evidence="2 3">NPDC050545</strain>
    </source>
</reference>
<gene>
    <name evidence="2" type="ORF">ACIBG2_07120</name>
</gene>
<keyword evidence="1" id="KW-0472">Membrane</keyword>
<accession>A0ABW7YRL3</accession>
<proteinExistence type="predicted"/>
<keyword evidence="1" id="KW-1133">Transmembrane helix</keyword>
<comment type="caution">
    <text evidence="2">The sequence shown here is derived from an EMBL/GenBank/DDBJ whole genome shotgun (WGS) entry which is preliminary data.</text>
</comment>
<protein>
    <submittedName>
        <fullName evidence="2">Uncharacterized protein</fullName>
    </submittedName>
</protein>
<feature type="transmembrane region" description="Helical" evidence="1">
    <location>
        <begin position="12"/>
        <end position="31"/>
    </location>
</feature>
<keyword evidence="1" id="KW-0812">Transmembrane</keyword>
<sequence length="119" mass="13507">MNRYNDNTGLWGFGILVLGALIFLVVGLFKLSTARVETITIEDKERVCDSSKSCRYLIWDRDGDVYENTDAWLSLKFDSSTLYGELKEGRTYRVKVNGWRVPATSSYPNILSIEGEVAK</sequence>
<dbReference type="RefSeq" id="WP_397079773.1">
    <property type="nucleotide sequence ID" value="NZ_JBITGY010000002.1"/>
</dbReference>
<dbReference type="Proteomes" id="UP001612741">
    <property type="component" value="Unassembled WGS sequence"/>
</dbReference>